<dbReference type="Proteomes" id="UP000661607">
    <property type="component" value="Unassembled WGS sequence"/>
</dbReference>
<proteinExistence type="predicted"/>
<evidence type="ECO:0000313" key="1">
    <source>
        <dbReference type="EMBL" id="MBE1558256.1"/>
    </source>
</evidence>
<evidence type="ECO:0000313" key="2">
    <source>
        <dbReference type="Proteomes" id="UP000661607"/>
    </source>
</evidence>
<name>A0ABR9K8C1_9ACTN</name>
<gene>
    <name evidence="1" type="ORF">H4W81_001035</name>
</gene>
<keyword evidence="2" id="KW-1185">Reference proteome</keyword>
<comment type="caution">
    <text evidence="1">The sequence shown here is derived from an EMBL/GenBank/DDBJ whole genome shotgun (WGS) entry which is preliminary data.</text>
</comment>
<dbReference type="EMBL" id="JADBEF010000001">
    <property type="protein sequence ID" value="MBE1558256.1"/>
    <property type="molecule type" value="Genomic_DNA"/>
</dbReference>
<sequence length="95" mass="10776">MRILLAVFKHARDFYLHGSEDDRGLVTLALNNLVIGIRHLLSKREDQYRDIALSLMPASWEEAVATLPLEEETDGISLSDQEMRELVAPQEGDEL</sequence>
<dbReference type="RefSeq" id="WP_192773706.1">
    <property type="nucleotide sequence ID" value="NZ_BAAASY010000036.1"/>
</dbReference>
<protein>
    <submittedName>
        <fullName evidence="1">Membrane protein</fullName>
    </submittedName>
</protein>
<accession>A0ABR9K8C1</accession>
<organism evidence="1 2">
    <name type="scientific">Nonomuraea africana</name>
    <dbReference type="NCBI Taxonomy" id="46171"/>
    <lineage>
        <taxon>Bacteria</taxon>
        <taxon>Bacillati</taxon>
        <taxon>Actinomycetota</taxon>
        <taxon>Actinomycetes</taxon>
        <taxon>Streptosporangiales</taxon>
        <taxon>Streptosporangiaceae</taxon>
        <taxon>Nonomuraea</taxon>
    </lineage>
</organism>
<reference evidence="1 2" key="1">
    <citation type="submission" date="2020-10" db="EMBL/GenBank/DDBJ databases">
        <title>Sequencing the genomes of 1000 actinobacteria strains.</title>
        <authorList>
            <person name="Klenk H.-P."/>
        </authorList>
    </citation>
    <scope>NUCLEOTIDE SEQUENCE [LARGE SCALE GENOMIC DNA]</scope>
    <source>
        <strain evidence="1 2">DSM 43748</strain>
    </source>
</reference>